<dbReference type="Pfam" id="PF02679">
    <property type="entry name" value="ComA"/>
    <property type="match status" value="1"/>
</dbReference>
<name>A0ABS9KA01_9BACT</name>
<accession>A0ABS9KA01</accession>
<proteinExistence type="inferred from homology"/>
<dbReference type="EMBL" id="JAKLWS010000003">
    <property type="protein sequence ID" value="MCG2587660.1"/>
    <property type="molecule type" value="Genomic_DNA"/>
</dbReference>
<dbReference type="PANTHER" id="PTHR48413">
    <property type="match status" value="1"/>
</dbReference>
<dbReference type="Proteomes" id="UP001165366">
    <property type="component" value="Unassembled WGS sequence"/>
</dbReference>
<sequence length="275" mass="31353">MSHPISNLPKRTEKPRNKGITLALDKGFSVRQAEDFCEATSNYTDIVKLGWGTSLVTQNLKEKLDVYKNYNIPVYFGGTLFEAYVLRDELDKYVQLLQDHNIEYLEVSNGTIWLSDKRKNEIIKDLSKDFTVLSEVGSKNPDDIIPPYKWVKMIESELEAGAWKVICEARESGTVGVFRPNGEIRSGLIDEIADQISIEHLLFEAPNKDQQVWFIRKFGSNVNLGNIQPAEVISVETLRLGLRSDTLFDFYSIDDKEIRDLYSDNKSDLSQESSS</sequence>
<comment type="caution">
    <text evidence="2">The sequence shown here is derived from an EMBL/GenBank/DDBJ whole genome shotgun (WGS) entry which is preliminary data.</text>
</comment>
<protein>
    <submittedName>
        <fullName evidence="2">Phosphosulfolactate synthase</fullName>
    </submittedName>
</protein>
<evidence type="ECO:0000313" key="3">
    <source>
        <dbReference type="Proteomes" id="UP001165366"/>
    </source>
</evidence>
<dbReference type="RefSeq" id="WP_237852503.1">
    <property type="nucleotide sequence ID" value="NZ_JAKLWS010000003.1"/>
</dbReference>
<dbReference type="InterPro" id="IPR003830">
    <property type="entry name" value="ComA_synth"/>
</dbReference>
<evidence type="ECO:0000313" key="2">
    <source>
        <dbReference type="EMBL" id="MCG2587660.1"/>
    </source>
</evidence>
<keyword evidence="3" id="KW-1185">Reference proteome</keyword>
<dbReference type="InterPro" id="IPR013785">
    <property type="entry name" value="Aldolase_TIM"/>
</dbReference>
<evidence type="ECO:0000256" key="1">
    <source>
        <dbReference type="ARBA" id="ARBA00010424"/>
    </source>
</evidence>
<dbReference type="SUPFAM" id="SSF102110">
    <property type="entry name" value="(2r)-phospho-3-sulfolactate synthase ComA"/>
    <property type="match status" value="1"/>
</dbReference>
<dbReference type="InterPro" id="IPR036112">
    <property type="entry name" value="ComA_synth_sf"/>
</dbReference>
<gene>
    <name evidence="2" type="ORF">L6773_03715</name>
</gene>
<organism evidence="2 3">
    <name type="scientific">Rhodohalobacter sulfatireducens</name>
    <dbReference type="NCBI Taxonomy" id="2911366"/>
    <lineage>
        <taxon>Bacteria</taxon>
        <taxon>Pseudomonadati</taxon>
        <taxon>Balneolota</taxon>
        <taxon>Balneolia</taxon>
        <taxon>Balneolales</taxon>
        <taxon>Balneolaceae</taxon>
        <taxon>Rhodohalobacter</taxon>
    </lineage>
</organism>
<dbReference type="Gene3D" id="3.20.20.70">
    <property type="entry name" value="Aldolase class I"/>
    <property type="match status" value="1"/>
</dbReference>
<dbReference type="PANTHER" id="PTHR48413:SF1">
    <property type="entry name" value="PROTEIN HEAT-STRESS-ASSOCIATED 32"/>
    <property type="match status" value="1"/>
</dbReference>
<reference evidence="2" key="1">
    <citation type="submission" date="2022-01" db="EMBL/GenBank/DDBJ databases">
        <authorList>
            <person name="Wang Y."/>
        </authorList>
    </citation>
    <scope>NUCLEOTIDE SEQUENCE</scope>
    <source>
        <strain evidence="2">WB101</strain>
    </source>
</reference>
<comment type="similarity">
    <text evidence="1">Belongs to the phosphosulfolactate synthase family.</text>
</comment>
<reference evidence="2" key="2">
    <citation type="submission" date="2024-05" db="EMBL/GenBank/DDBJ databases">
        <title>Rhodohalobacter halophilus gen. nov., sp. nov., a moderately halophilic member of the family Balneolaceae.</title>
        <authorList>
            <person name="Xia J."/>
        </authorList>
    </citation>
    <scope>NUCLEOTIDE SEQUENCE</scope>
    <source>
        <strain evidence="2">WB101</strain>
    </source>
</reference>